<dbReference type="OrthoDB" id="3233233at2"/>
<reference evidence="1 2" key="1">
    <citation type="submission" date="2017-05" db="EMBL/GenBank/DDBJ databases">
        <title>Vagococcus spp. assemblies.</title>
        <authorList>
            <person name="Gulvik C.A."/>
        </authorList>
    </citation>
    <scope>NUCLEOTIDE SEQUENCE [LARGE SCALE GENOMIC DNA]</scope>
    <source>
        <strain evidence="1 2">NCFB 2777</strain>
    </source>
</reference>
<keyword evidence="2" id="KW-1185">Reference proteome</keyword>
<evidence type="ECO:0000313" key="1">
    <source>
        <dbReference type="EMBL" id="RST93970.1"/>
    </source>
</evidence>
<accession>A0A429ZJU0</accession>
<dbReference type="Pfam" id="PF19673">
    <property type="entry name" value="DUF6176"/>
    <property type="match status" value="1"/>
</dbReference>
<dbReference type="Proteomes" id="UP000287239">
    <property type="component" value="Unassembled WGS sequence"/>
</dbReference>
<dbReference type="AlphaFoldDB" id="A0A429ZJU0"/>
<evidence type="ECO:0008006" key="3">
    <source>
        <dbReference type="Google" id="ProtNLM"/>
    </source>
</evidence>
<evidence type="ECO:0000313" key="2">
    <source>
        <dbReference type="Proteomes" id="UP000287239"/>
    </source>
</evidence>
<dbReference type="EMBL" id="NGJU01000017">
    <property type="protein sequence ID" value="RST93970.1"/>
    <property type="molecule type" value="Genomic_DNA"/>
</dbReference>
<protein>
    <recommendedName>
        <fullName evidence="3">NIPSNAP domain-containing protein</fullName>
    </recommendedName>
</protein>
<dbReference type="RefSeq" id="WP_126781090.1">
    <property type="nucleotide sequence ID" value="NZ_NGJU01000017.1"/>
</dbReference>
<proteinExistence type="predicted"/>
<comment type="caution">
    <text evidence="1">The sequence shown here is derived from an EMBL/GenBank/DDBJ whole genome shotgun (WGS) entry which is preliminary data.</text>
</comment>
<sequence>MLTTELTRFKVKAGKSAIVDDWLAFLNENMAEVLITLGMEKIYVETIFREVLDGQEYLYWYSIQGSGGQEVTDSTHWIDEKYLAYWAECIDESFQPVDLKTEVMMIPDTIKKTMT</sequence>
<gene>
    <name evidence="1" type="ORF">CBF35_10975</name>
</gene>
<dbReference type="GeneID" id="98568897"/>
<dbReference type="InterPro" id="IPR046174">
    <property type="entry name" value="DUF6176"/>
</dbReference>
<organism evidence="1 2">
    <name type="scientific">Vagococcus salmoninarum</name>
    <dbReference type="NCBI Taxonomy" id="2739"/>
    <lineage>
        <taxon>Bacteria</taxon>
        <taxon>Bacillati</taxon>
        <taxon>Bacillota</taxon>
        <taxon>Bacilli</taxon>
        <taxon>Lactobacillales</taxon>
        <taxon>Enterococcaceae</taxon>
        <taxon>Vagococcus</taxon>
    </lineage>
</organism>
<name>A0A429ZJU0_9ENTE</name>